<organism evidence="1 2">
    <name type="scientific">Phytophthora citrophthora</name>
    <dbReference type="NCBI Taxonomy" id="4793"/>
    <lineage>
        <taxon>Eukaryota</taxon>
        <taxon>Sar</taxon>
        <taxon>Stramenopiles</taxon>
        <taxon>Oomycota</taxon>
        <taxon>Peronosporomycetes</taxon>
        <taxon>Peronosporales</taxon>
        <taxon>Peronosporaceae</taxon>
        <taxon>Phytophthora</taxon>
    </lineage>
</organism>
<evidence type="ECO:0000313" key="1">
    <source>
        <dbReference type="EMBL" id="KAK1930014.1"/>
    </source>
</evidence>
<comment type="caution">
    <text evidence="1">The sequence shown here is derived from an EMBL/GenBank/DDBJ whole genome shotgun (WGS) entry which is preliminary data.</text>
</comment>
<dbReference type="EMBL" id="JASMQC010000042">
    <property type="protein sequence ID" value="KAK1930014.1"/>
    <property type="molecule type" value="Genomic_DNA"/>
</dbReference>
<gene>
    <name evidence="1" type="ORF">P3T76_014511</name>
</gene>
<sequence>MLHRVIIRLKKLPTLLIKVDQSPPPRTVLAKPERELTMEEGMVRQDAAIEKLEANITSRDAVIEELEATNTGLRRKFMRDIRQA</sequence>
<accession>A0AAD9G0Y1</accession>
<keyword evidence="2" id="KW-1185">Reference proteome</keyword>
<reference evidence="1" key="1">
    <citation type="submission" date="2023-08" db="EMBL/GenBank/DDBJ databases">
        <title>Reference Genome Resource for the Citrus Pathogen Phytophthora citrophthora.</title>
        <authorList>
            <person name="Moller H."/>
            <person name="Coetzee B."/>
            <person name="Rose L.J."/>
            <person name="Van Niekerk J.M."/>
        </authorList>
    </citation>
    <scope>NUCLEOTIDE SEQUENCE</scope>
    <source>
        <strain evidence="1">STE-U-9442</strain>
    </source>
</reference>
<dbReference type="Proteomes" id="UP001259832">
    <property type="component" value="Unassembled WGS sequence"/>
</dbReference>
<name>A0AAD9G0Y1_9STRA</name>
<protein>
    <submittedName>
        <fullName evidence="1">Uncharacterized protein</fullName>
    </submittedName>
</protein>
<proteinExistence type="predicted"/>
<evidence type="ECO:0000313" key="2">
    <source>
        <dbReference type="Proteomes" id="UP001259832"/>
    </source>
</evidence>
<dbReference type="AlphaFoldDB" id="A0AAD9G0Y1"/>